<dbReference type="EMBL" id="SWKV01000068">
    <property type="protein sequence ID" value="KAF3034405.1"/>
    <property type="molecule type" value="Genomic_DNA"/>
</dbReference>
<evidence type="ECO:0000313" key="2">
    <source>
        <dbReference type="Proteomes" id="UP000758155"/>
    </source>
</evidence>
<comment type="caution">
    <text evidence="1">The sequence shown here is derived from an EMBL/GenBank/DDBJ whole genome shotgun (WGS) entry which is preliminary data.</text>
</comment>
<organism evidence="1 2">
    <name type="scientific">Didymella heteroderae</name>
    <dbReference type="NCBI Taxonomy" id="1769908"/>
    <lineage>
        <taxon>Eukaryota</taxon>
        <taxon>Fungi</taxon>
        <taxon>Dikarya</taxon>
        <taxon>Ascomycota</taxon>
        <taxon>Pezizomycotina</taxon>
        <taxon>Dothideomycetes</taxon>
        <taxon>Pleosporomycetidae</taxon>
        <taxon>Pleosporales</taxon>
        <taxon>Pleosporineae</taxon>
        <taxon>Didymellaceae</taxon>
        <taxon>Didymella</taxon>
    </lineage>
</organism>
<sequence>MPPVGAAIGPVGVAELGVRIGVGVLELKLDELGVTKAVEEKKDDELLDEIGVGEADEESRVLLDEKKLLLKELALIDAEVTAGVEELLEDVKVTVDVEVLIADGAELLIESDAELLAERNNEPLAEEDAEILAEEDVELLMGDEVELETDEETEMLAEDEAALLAENEVELTVELIVDNTLEELLALRSSLNSVKPLGPPHISVEFALQGMLQRLSVTGKELAFSTFPQ</sequence>
<protein>
    <submittedName>
        <fullName evidence="1">Myotubularin- protein 6</fullName>
    </submittedName>
</protein>
<gene>
    <name evidence="1" type="primary">MTMR6</name>
    <name evidence="1" type="ORF">E8E12_004816</name>
</gene>
<name>A0A9P4WJX2_9PLEO</name>
<keyword evidence="2" id="KW-1185">Reference proteome</keyword>
<evidence type="ECO:0000313" key="1">
    <source>
        <dbReference type="EMBL" id="KAF3034405.1"/>
    </source>
</evidence>
<proteinExistence type="predicted"/>
<dbReference type="OrthoDB" id="10644520at2759"/>
<dbReference type="Proteomes" id="UP000758155">
    <property type="component" value="Unassembled WGS sequence"/>
</dbReference>
<accession>A0A9P4WJX2</accession>
<dbReference type="AlphaFoldDB" id="A0A9P4WJX2"/>
<reference evidence="1" key="1">
    <citation type="submission" date="2019-04" db="EMBL/GenBank/DDBJ databases">
        <title>Sequencing of skin fungus with MAO and IRED activity.</title>
        <authorList>
            <person name="Marsaioli A.J."/>
            <person name="Bonatto J.M.C."/>
            <person name="Reis Junior O."/>
        </authorList>
    </citation>
    <scope>NUCLEOTIDE SEQUENCE</scope>
    <source>
        <strain evidence="1">28M1</strain>
    </source>
</reference>